<dbReference type="EMBL" id="KZ772685">
    <property type="protein sequence ID" value="PTQ45880.1"/>
    <property type="molecule type" value="Genomic_DNA"/>
</dbReference>
<reference evidence="2" key="1">
    <citation type="journal article" date="2017" name="Cell">
        <title>Insights into land plant evolution garnered from the Marchantia polymorpha genome.</title>
        <authorList>
            <person name="Bowman J.L."/>
            <person name="Kohchi T."/>
            <person name="Yamato K.T."/>
            <person name="Jenkins J."/>
            <person name="Shu S."/>
            <person name="Ishizaki K."/>
            <person name="Yamaoka S."/>
            <person name="Nishihama R."/>
            <person name="Nakamura Y."/>
            <person name="Berger F."/>
            <person name="Adam C."/>
            <person name="Aki S.S."/>
            <person name="Althoff F."/>
            <person name="Araki T."/>
            <person name="Arteaga-Vazquez M.A."/>
            <person name="Balasubrmanian S."/>
            <person name="Barry K."/>
            <person name="Bauer D."/>
            <person name="Boehm C.R."/>
            <person name="Briginshaw L."/>
            <person name="Caballero-Perez J."/>
            <person name="Catarino B."/>
            <person name="Chen F."/>
            <person name="Chiyoda S."/>
            <person name="Chovatia M."/>
            <person name="Davies K.M."/>
            <person name="Delmans M."/>
            <person name="Demura T."/>
            <person name="Dierschke T."/>
            <person name="Dolan L."/>
            <person name="Dorantes-Acosta A.E."/>
            <person name="Eklund D.M."/>
            <person name="Florent S.N."/>
            <person name="Flores-Sandoval E."/>
            <person name="Fujiyama A."/>
            <person name="Fukuzawa H."/>
            <person name="Galik B."/>
            <person name="Grimanelli D."/>
            <person name="Grimwood J."/>
            <person name="Grossniklaus U."/>
            <person name="Hamada T."/>
            <person name="Haseloff J."/>
            <person name="Hetherington A.J."/>
            <person name="Higo A."/>
            <person name="Hirakawa Y."/>
            <person name="Hundley H.N."/>
            <person name="Ikeda Y."/>
            <person name="Inoue K."/>
            <person name="Inoue S.I."/>
            <person name="Ishida S."/>
            <person name="Jia Q."/>
            <person name="Kakita M."/>
            <person name="Kanazawa T."/>
            <person name="Kawai Y."/>
            <person name="Kawashima T."/>
            <person name="Kennedy M."/>
            <person name="Kinose K."/>
            <person name="Kinoshita T."/>
            <person name="Kohara Y."/>
            <person name="Koide E."/>
            <person name="Komatsu K."/>
            <person name="Kopischke S."/>
            <person name="Kubo M."/>
            <person name="Kyozuka J."/>
            <person name="Lagercrantz U."/>
            <person name="Lin S.S."/>
            <person name="Lindquist E."/>
            <person name="Lipzen A.M."/>
            <person name="Lu C.W."/>
            <person name="De Luna E."/>
            <person name="Martienssen R.A."/>
            <person name="Minamino N."/>
            <person name="Mizutani M."/>
            <person name="Mizutani M."/>
            <person name="Mochizuki N."/>
            <person name="Monte I."/>
            <person name="Mosher R."/>
            <person name="Nagasaki H."/>
            <person name="Nakagami H."/>
            <person name="Naramoto S."/>
            <person name="Nishitani K."/>
            <person name="Ohtani M."/>
            <person name="Okamoto T."/>
            <person name="Okumura M."/>
            <person name="Phillips J."/>
            <person name="Pollak B."/>
            <person name="Reinders A."/>
            <person name="Rovekamp M."/>
            <person name="Sano R."/>
            <person name="Sawa S."/>
            <person name="Schmid M.W."/>
            <person name="Shirakawa M."/>
            <person name="Solano R."/>
            <person name="Spunde A."/>
            <person name="Suetsugu N."/>
            <person name="Sugano S."/>
            <person name="Sugiyama A."/>
            <person name="Sun R."/>
            <person name="Suzuki Y."/>
            <person name="Takenaka M."/>
            <person name="Takezawa D."/>
            <person name="Tomogane H."/>
            <person name="Tsuzuki M."/>
            <person name="Ueda T."/>
            <person name="Umeda M."/>
            <person name="Ward J.M."/>
            <person name="Watanabe Y."/>
            <person name="Yazaki K."/>
            <person name="Yokoyama R."/>
            <person name="Yoshitake Y."/>
            <person name="Yotsui I."/>
            <person name="Zachgo S."/>
            <person name="Schmutz J."/>
        </authorList>
    </citation>
    <scope>NUCLEOTIDE SEQUENCE [LARGE SCALE GENOMIC DNA]</scope>
    <source>
        <strain evidence="2">Tak-1</strain>
    </source>
</reference>
<gene>
    <name evidence="1" type="ORF">MARPO_0013s0105</name>
</gene>
<sequence length="165" mass="19275">MYRRSIEKIDANLTKKERPISFLTIAPEGLVYEGDCTTRILLFAVFCSFSTYPSLAQGKRSRSCPTLHIASTKFAMASLLEPRIRSIYKEFQQFNLPRDPFELSIHAMSLILETSRLHVQLIFFVSCCHHFSFKSCTVSPFDQRQRMPFCFLYFCKYDSQNTIRQ</sequence>
<name>A0A2R6XID9_MARPO</name>
<dbReference type="Gramene" id="Mp8g06870.1">
    <property type="protein sequence ID" value="Mp8g06870.1.cds1"/>
    <property type="gene ID" value="Mp8g06870"/>
</dbReference>
<protein>
    <submittedName>
        <fullName evidence="1">Uncharacterized protein</fullName>
    </submittedName>
</protein>
<keyword evidence="2" id="KW-1185">Reference proteome</keyword>
<proteinExistence type="predicted"/>
<evidence type="ECO:0000313" key="1">
    <source>
        <dbReference type="EMBL" id="PTQ45880.1"/>
    </source>
</evidence>
<evidence type="ECO:0000313" key="2">
    <source>
        <dbReference type="Proteomes" id="UP000244005"/>
    </source>
</evidence>
<dbReference type="AlphaFoldDB" id="A0A2R6XID9"/>
<organism evidence="1 2">
    <name type="scientific">Marchantia polymorpha</name>
    <name type="common">Common liverwort</name>
    <name type="synonym">Marchantia aquatica</name>
    <dbReference type="NCBI Taxonomy" id="3197"/>
    <lineage>
        <taxon>Eukaryota</taxon>
        <taxon>Viridiplantae</taxon>
        <taxon>Streptophyta</taxon>
        <taxon>Embryophyta</taxon>
        <taxon>Marchantiophyta</taxon>
        <taxon>Marchantiopsida</taxon>
        <taxon>Marchantiidae</taxon>
        <taxon>Marchantiales</taxon>
        <taxon>Marchantiaceae</taxon>
        <taxon>Marchantia</taxon>
    </lineage>
</organism>
<dbReference type="Proteomes" id="UP000244005">
    <property type="component" value="Unassembled WGS sequence"/>
</dbReference>
<accession>A0A2R6XID9</accession>